<comment type="cofactor">
    <cofactor evidence="1">
        <name>Zn(2+)</name>
        <dbReference type="ChEBI" id="CHEBI:29105"/>
    </cofactor>
</comment>
<dbReference type="InterPro" id="IPR051453">
    <property type="entry name" value="MBL_Glyoxalase_II"/>
</dbReference>
<dbReference type="SUPFAM" id="SSF56281">
    <property type="entry name" value="Metallo-hydrolase/oxidoreductase"/>
    <property type="match status" value="1"/>
</dbReference>
<organism evidence="6">
    <name type="scientific">marine sediment metagenome</name>
    <dbReference type="NCBI Taxonomy" id="412755"/>
    <lineage>
        <taxon>unclassified sequences</taxon>
        <taxon>metagenomes</taxon>
        <taxon>ecological metagenomes</taxon>
    </lineage>
</organism>
<sequence>MSVETLVVGKLATNCYLFYDEESREAFIIDPGDDGDYIIRKIKDLELKPRAILATHGHFDHILA</sequence>
<comment type="caution">
    <text evidence="6">The sequence shown here is derived from an EMBL/GenBank/DDBJ whole genome shotgun (WGS) entry which is preliminary data.</text>
</comment>
<evidence type="ECO:0000259" key="5">
    <source>
        <dbReference type="Pfam" id="PF00753"/>
    </source>
</evidence>
<dbReference type="AlphaFoldDB" id="X0SQ04"/>
<protein>
    <recommendedName>
        <fullName evidence="5">Metallo-beta-lactamase domain-containing protein</fullName>
    </recommendedName>
</protein>
<accession>X0SQ04</accession>
<proteinExistence type="predicted"/>
<dbReference type="PANTHER" id="PTHR46233:SF3">
    <property type="entry name" value="HYDROXYACYLGLUTATHIONE HYDROLASE GLOC"/>
    <property type="match status" value="1"/>
</dbReference>
<evidence type="ECO:0000256" key="3">
    <source>
        <dbReference type="ARBA" id="ARBA00022801"/>
    </source>
</evidence>
<dbReference type="GO" id="GO:0046872">
    <property type="term" value="F:metal ion binding"/>
    <property type="evidence" value="ECO:0007669"/>
    <property type="project" value="UniProtKB-KW"/>
</dbReference>
<dbReference type="InterPro" id="IPR036866">
    <property type="entry name" value="RibonucZ/Hydroxyglut_hydro"/>
</dbReference>
<keyword evidence="2" id="KW-0479">Metal-binding</keyword>
<dbReference type="Pfam" id="PF00753">
    <property type="entry name" value="Lactamase_B"/>
    <property type="match status" value="1"/>
</dbReference>
<evidence type="ECO:0000313" key="6">
    <source>
        <dbReference type="EMBL" id="GAF83183.1"/>
    </source>
</evidence>
<dbReference type="InterPro" id="IPR001279">
    <property type="entry name" value="Metallo-B-lactamas"/>
</dbReference>
<evidence type="ECO:0000256" key="4">
    <source>
        <dbReference type="ARBA" id="ARBA00022833"/>
    </source>
</evidence>
<reference evidence="6" key="1">
    <citation type="journal article" date="2014" name="Front. Microbiol.">
        <title>High frequency of phylogenetically diverse reductive dehalogenase-homologous genes in deep subseafloor sedimentary metagenomes.</title>
        <authorList>
            <person name="Kawai M."/>
            <person name="Futagami T."/>
            <person name="Toyoda A."/>
            <person name="Takaki Y."/>
            <person name="Nishi S."/>
            <person name="Hori S."/>
            <person name="Arai W."/>
            <person name="Tsubouchi T."/>
            <person name="Morono Y."/>
            <person name="Uchiyama I."/>
            <person name="Ito T."/>
            <person name="Fujiyama A."/>
            <person name="Inagaki F."/>
            <person name="Takami H."/>
        </authorList>
    </citation>
    <scope>NUCLEOTIDE SEQUENCE</scope>
    <source>
        <strain evidence="6">Expedition CK06-06</strain>
    </source>
</reference>
<dbReference type="PANTHER" id="PTHR46233">
    <property type="entry name" value="HYDROXYACYLGLUTATHIONE HYDROLASE GLOC"/>
    <property type="match status" value="1"/>
</dbReference>
<evidence type="ECO:0000256" key="2">
    <source>
        <dbReference type="ARBA" id="ARBA00022723"/>
    </source>
</evidence>
<evidence type="ECO:0000256" key="1">
    <source>
        <dbReference type="ARBA" id="ARBA00001947"/>
    </source>
</evidence>
<dbReference type="CDD" id="cd06262">
    <property type="entry name" value="metallo-hydrolase-like_MBL-fold"/>
    <property type="match status" value="1"/>
</dbReference>
<gene>
    <name evidence="6" type="ORF">S01H1_09324</name>
</gene>
<dbReference type="Gene3D" id="3.60.15.10">
    <property type="entry name" value="Ribonuclease Z/Hydroxyacylglutathione hydrolase-like"/>
    <property type="match status" value="1"/>
</dbReference>
<feature type="domain" description="Metallo-beta-lactamase" evidence="5">
    <location>
        <begin position="9"/>
        <end position="63"/>
    </location>
</feature>
<feature type="non-terminal residue" evidence="6">
    <location>
        <position position="64"/>
    </location>
</feature>
<name>X0SQ04_9ZZZZ</name>
<dbReference type="EMBL" id="BARS01004769">
    <property type="protein sequence ID" value="GAF83183.1"/>
    <property type="molecule type" value="Genomic_DNA"/>
</dbReference>
<keyword evidence="3" id="KW-0378">Hydrolase</keyword>
<keyword evidence="4" id="KW-0862">Zinc</keyword>
<dbReference type="GO" id="GO:0016787">
    <property type="term" value="F:hydrolase activity"/>
    <property type="evidence" value="ECO:0007669"/>
    <property type="project" value="UniProtKB-KW"/>
</dbReference>